<name>A0A821Q2M3_9BILA</name>
<feature type="non-terminal residue" evidence="2">
    <location>
        <position position="23"/>
    </location>
</feature>
<dbReference type="Proteomes" id="UP000663848">
    <property type="component" value="Unassembled WGS sequence"/>
</dbReference>
<reference evidence="2" key="1">
    <citation type="submission" date="2021-02" db="EMBL/GenBank/DDBJ databases">
        <authorList>
            <person name="Nowell W R."/>
        </authorList>
    </citation>
    <scope>NUCLEOTIDE SEQUENCE</scope>
</reference>
<proteinExistence type="predicted"/>
<accession>A0A821Q2M3</accession>
<protein>
    <submittedName>
        <fullName evidence="2">Uncharacterized protein</fullName>
    </submittedName>
</protein>
<comment type="caution">
    <text evidence="2">The sequence shown here is derived from an EMBL/GenBank/DDBJ whole genome shotgun (WGS) entry which is preliminary data.</text>
</comment>
<organism evidence="2 3">
    <name type="scientific">Rotaria socialis</name>
    <dbReference type="NCBI Taxonomy" id="392032"/>
    <lineage>
        <taxon>Eukaryota</taxon>
        <taxon>Metazoa</taxon>
        <taxon>Spiralia</taxon>
        <taxon>Gnathifera</taxon>
        <taxon>Rotifera</taxon>
        <taxon>Eurotatoria</taxon>
        <taxon>Bdelloidea</taxon>
        <taxon>Philodinida</taxon>
        <taxon>Philodinidae</taxon>
        <taxon>Rotaria</taxon>
    </lineage>
</organism>
<evidence type="ECO:0000313" key="2">
    <source>
        <dbReference type="EMBL" id="CAF4813875.1"/>
    </source>
</evidence>
<feature type="region of interest" description="Disordered" evidence="1">
    <location>
        <begin position="1"/>
        <end position="23"/>
    </location>
</feature>
<evidence type="ECO:0000313" key="3">
    <source>
        <dbReference type="Proteomes" id="UP000663848"/>
    </source>
</evidence>
<dbReference type="AlphaFoldDB" id="A0A821Q2M3"/>
<sequence length="23" mass="2452">MSTGTQAVAPGLPQFYQPIEQST</sequence>
<gene>
    <name evidence="2" type="ORF">QYT958_LOCUS24640</name>
</gene>
<evidence type="ECO:0000256" key="1">
    <source>
        <dbReference type="SAM" id="MobiDB-lite"/>
    </source>
</evidence>
<dbReference type="EMBL" id="CAJOBR010005317">
    <property type="protein sequence ID" value="CAF4813875.1"/>
    <property type="molecule type" value="Genomic_DNA"/>
</dbReference>